<dbReference type="PROSITE" id="PS00726">
    <property type="entry name" value="AP_NUCLEASE_F1_1"/>
    <property type="match status" value="1"/>
</dbReference>
<dbReference type="GO" id="GO:0008081">
    <property type="term" value="F:phosphoric diester hydrolase activity"/>
    <property type="evidence" value="ECO:0007669"/>
    <property type="project" value="TreeGrafter"/>
</dbReference>
<reference evidence="9 10" key="1">
    <citation type="journal article" date="2015" name="Genome Announc.">
        <title>Genome Sequence of Borrelia chilensis VA1, a South American Member of the Lyme Borreliosis Group.</title>
        <authorList>
            <person name="Huang W."/>
            <person name="Ojaimi C."/>
            <person name="Fallon J.T."/>
            <person name="Travisany D."/>
            <person name="Maass A."/>
            <person name="Ivanova L."/>
            <person name="Tomova A."/>
            <person name="Gonzalez-Acuna D."/>
            <person name="Godfrey H.P."/>
            <person name="Cabello F.C."/>
        </authorList>
    </citation>
    <scope>NUCLEOTIDE SEQUENCE [LARGE SCALE GENOMIC DNA]</scope>
    <source>
        <strain evidence="9 10">VA1</strain>
    </source>
</reference>
<dbReference type="GO" id="GO:0003677">
    <property type="term" value="F:DNA binding"/>
    <property type="evidence" value="ECO:0007669"/>
    <property type="project" value="InterPro"/>
</dbReference>
<sequence>MKIISWNVNGIRAVLKKGFLDFVKEYIPDILCIQEIKALREQLPKDLILENYYSYFSKSKIKGYSGVCIYSKVKPIAVNLLGEEVFDNEGRGLIAYYDNFVLINGYFPNSQALRRRLAYKLDFLSYVENLIGSLVNSGKNVVICGDFNIAHTEIDLINPSSNRDSPGYYIEETTWLDSFLNKGYVDTFRIFNKEPGYYTWWSYRTKARERNMGWRIDYFVVNELFKRNVEKSLILDKVMGSDHCPVFLELSDLVK</sequence>
<evidence type="ECO:0000256" key="5">
    <source>
        <dbReference type="PIRSR" id="PIRSR604808-1"/>
    </source>
</evidence>
<feature type="active site" description="Proton acceptor" evidence="5">
    <location>
        <position position="243"/>
    </location>
</feature>
<dbReference type="HOGENOM" id="CLU_027539_3_1_12"/>
<dbReference type="STRING" id="1245910.OY14_02630"/>
<feature type="domain" description="Endonuclease/exonuclease/phosphatase" evidence="8">
    <location>
        <begin position="4"/>
        <end position="243"/>
    </location>
</feature>
<dbReference type="PANTHER" id="PTHR22748:SF6">
    <property type="entry name" value="DNA-(APURINIC OR APYRIMIDINIC SITE) ENDONUCLEASE"/>
    <property type="match status" value="1"/>
</dbReference>
<comment type="cofactor">
    <cofactor evidence="6">
        <name>Mg(2+)</name>
        <dbReference type="ChEBI" id="CHEBI:18420"/>
    </cofactor>
    <cofactor evidence="6">
        <name>Mn(2+)</name>
        <dbReference type="ChEBI" id="CHEBI:29035"/>
    </cofactor>
    <text evidence="6">Probably binds two magnesium or manganese ions per subunit.</text>
</comment>
<proteinExistence type="inferred from homology"/>
<keyword evidence="3" id="KW-0378">Hydrolase</keyword>
<dbReference type="PANTHER" id="PTHR22748">
    <property type="entry name" value="AP ENDONUCLEASE"/>
    <property type="match status" value="1"/>
</dbReference>
<keyword evidence="2 6" id="KW-0479">Metal-binding</keyword>
<dbReference type="InterPro" id="IPR004808">
    <property type="entry name" value="AP_endonuc_1"/>
</dbReference>
<gene>
    <name evidence="9" type="ORF">OY14_02630</name>
</gene>
<feature type="binding site" evidence="6">
    <location>
        <position position="242"/>
    </location>
    <ligand>
        <name>Mg(2+)</name>
        <dbReference type="ChEBI" id="CHEBI:18420"/>
        <label>1</label>
    </ligand>
</feature>
<evidence type="ECO:0000256" key="2">
    <source>
        <dbReference type="ARBA" id="ARBA00022723"/>
    </source>
</evidence>
<name>A0A0A7UVL1_9SPIR</name>
<dbReference type="GO" id="GO:0006284">
    <property type="term" value="P:base-excision repair"/>
    <property type="evidence" value="ECO:0007669"/>
    <property type="project" value="TreeGrafter"/>
</dbReference>
<evidence type="ECO:0000256" key="7">
    <source>
        <dbReference type="PIRSR" id="PIRSR604808-3"/>
    </source>
</evidence>
<protein>
    <submittedName>
        <fullName evidence="9">Exodeoxyribonuclease III</fullName>
    </submittedName>
</protein>
<dbReference type="Pfam" id="PF03372">
    <property type="entry name" value="Exo_endo_phos"/>
    <property type="match status" value="1"/>
</dbReference>
<evidence type="ECO:0000256" key="3">
    <source>
        <dbReference type="ARBA" id="ARBA00022801"/>
    </source>
</evidence>
<dbReference type="SUPFAM" id="SSF56219">
    <property type="entry name" value="DNase I-like"/>
    <property type="match status" value="1"/>
</dbReference>
<evidence type="ECO:0000259" key="8">
    <source>
        <dbReference type="Pfam" id="PF03372"/>
    </source>
</evidence>
<keyword evidence="10" id="KW-1185">Reference proteome</keyword>
<dbReference type="Proteomes" id="UP000030940">
    <property type="component" value="Chromosome"/>
</dbReference>
<dbReference type="PROSITE" id="PS51435">
    <property type="entry name" value="AP_NUCLEASE_F1_4"/>
    <property type="match status" value="1"/>
</dbReference>
<organism evidence="9 10">
    <name type="scientific">Borreliella chilensis</name>
    <dbReference type="NCBI Taxonomy" id="1245910"/>
    <lineage>
        <taxon>Bacteria</taxon>
        <taxon>Pseudomonadati</taxon>
        <taxon>Spirochaetota</taxon>
        <taxon>Spirochaetia</taxon>
        <taxon>Spirochaetales</taxon>
        <taxon>Borreliaceae</taxon>
        <taxon>Borreliella</taxon>
    </lineage>
</organism>
<feature type="binding site" evidence="6">
    <location>
        <position position="148"/>
    </location>
    <ligand>
        <name>Mg(2+)</name>
        <dbReference type="ChEBI" id="CHEBI:18420"/>
        <label>1</label>
    </ligand>
</feature>
<feature type="active site" evidence="5">
    <location>
        <position position="106"/>
    </location>
</feature>
<dbReference type="InterPro" id="IPR020847">
    <property type="entry name" value="AP_endonuclease_F1_BS"/>
</dbReference>
<feature type="site" description="Important for catalytic activity" evidence="7">
    <location>
        <position position="217"/>
    </location>
</feature>
<feature type="binding site" evidence="6">
    <location>
        <position position="243"/>
    </location>
    <ligand>
        <name>Mg(2+)</name>
        <dbReference type="ChEBI" id="CHEBI:18420"/>
        <label>1</label>
    </ligand>
</feature>
<dbReference type="Gene3D" id="3.60.10.10">
    <property type="entry name" value="Endonuclease/exonuclease/phosphatase"/>
    <property type="match status" value="1"/>
</dbReference>
<evidence type="ECO:0000256" key="1">
    <source>
        <dbReference type="ARBA" id="ARBA00007092"/>
    </source>
</evidence>
<keyword evidence="4 6" id="KW-0460">Magnesium</keyword>
<feature type="site" description="Interaction with DNA substrate" evidence="7">
    <location>
        <position position="243"/>
    </location>
</feature>
<dbReference type="GO" id="GO:0003906">
    <property type="term" value="F:DNA-(apurinic or apyrimidinic site) endonuclease activity"/>
    <property type="evidence" value="ECO:0007669"/>
    <property type="project" value="TreeGrafter"/>
</dbReference>
<evidence type="ECO:0000256" key="4">
    <source>
        <dbReference type="ARBA" id="ARBA00022842"/>
    </source>
</evidence>
<dbReference type="AlphaFoldDB" id="A0A0A7UVL1"/>
<dbReference type="InterPro" id="IPR036691">
    <property type="entry name" value="Endo/exonu/phosph_ase_sf"/>
</dbReference>
<dbReference type="NCBIfam" id="TIGR00633">
    <property type="entry name" value="xth"/>
    <property type="match status" value="1"/>
</dbReference>
<comment type="similarity">
    <text evidence="1">Belongs to the DNA repair enzymes AP/ExoA family.</text>
</comment>
<keyword evidence="6" id="KW-0464">Manganese</keyword>
<feature type="binding site" evidence="6">
    <location>
        <position position="7"/>
    </location>
    <ligand>
        <name>Mg(2+)</name>
        <dbReference type="ChEBI" id="CHEBI:18420"/>
        <label>1</label>
    </ligand>
</feature>
<accession>A0A0A7UVL1</accession>
<feature type="site" description="Transition state stabilizer" evidence="7">
    <location>
        <position position="148"/>
    </location>
</feature>
<evidence type="ECO:0000313" key="10">
    <source>
        <dbReference type="Proteomes" id="UP000030940"/>
    </source>
</evidence>
<dbReference type="EMBL" id="CP009910">
    <property type="protein sequence ID" value="AJA90336.1"/>
    <property type="molecule type" value="Genomic_DNA"/>
</dbReference>
<dbReference type="NCBIfam" id="TIGR00195">
    <property type="entry name" value="exoDNase_III"/>
    <property type="match status" value="1"/>
</dbReference>
<evidence type="ECO:0000256" key="6">
    <source>
        <dbReference type="PIRSR" id="PIRSR604808-2"/>
    </source>
</evidence>
<dbReference type="KEGG" id="bchi:OY14_02630"/>
<feature type="binding site" evidence="6">
    <location>
        <position position="35"/>
    </location>
    <ligand>
        <name>Mg(2+)</name>
        <dbReference type="ChEBI" id="CHEBI:18420"/>
        <label>1</label>
    </ligand>
</feature>
<feature type="active site" description="Proton donor/acceptor" evidence="5">
    <location>
        <position position="146"/>
    </location>
</feature>
<feature type="binding site" evidence="6">
    <location>
        <position position="146"/>
    </location>
    <ligand>
        <name>Mg(2+)</name>
        <dbReference type="ChEBI" id="CHEBI:18420"/>
        <label>1</label>
    </ligand>
</feature>
<dbReference type="GO" id="GO:0008311">
    <property type="term" value="F:double-stranded DNA 3'-5' DNA exonuclease activity"/>
    <property type="evidence" value="ECO:0007669"/>
    <property type="project" value="TreeGrafter"/>
</dbReference>
<evidence type="ECO:0000313" key="9">
    <source>
        <dbReference type="EMBL" id="AJA90336.1"/>
    </source>
</evidence>
<dbReference type="GO" id="GO:0046872">
    <property type="term" value="F:metal ion binding"/>
    <property type="evidence" value="ECO:0007669"/>
    <property type="project" value="UniProtKB-KW"/>
</dbReference>
<dbReference type="InterPro" id="IPR005135">
    <property type="entry name" value="Endo/exonuclease/phosphatase"/>
</dbReference>